<protein>
    <submittedName>
        <fullName evidence="1">Uncharacterized protein</fullName>
    </submittedName>
</protein>
<sequence>MTKMYKEDYIGYGFISSGPEDAPLPFCLICNSALSNEVLVPSKLKRHLETKHPAVKAQPKEYFENIRAQQNKQAKKLTNYLKLPEKGLIASYKVAQLLAKRKKAHTEAESVIAPALAIVVETILGPDVAEKVKKVPLSNDTISRRIEDLSSDLQDQICEHFDAPDDEVSLLWSLQVDESTDVSGKAQLLAFIRFIKDEKCVNEFLFCKDLQTTTKGEDIFNVVNKNILLFKLQWKNCVSVCTDGCPSMQGNRKGFVTLVCQENPNVLVVHCMIHREALAFKSLPKDLMSVLDQVITVVNFIKSRPLASRLFSQLCEAMDSDYKCLLYHTNVRWLSRGKVLKRVVQLKAELISFLEAEKKDFGFSIHDEIWWVKVTFLSDLFDKLNSLNLSLQGPSENIITASSKLKSFGEKLSLWQSKISKGVFDCFPTYNECASNKEITPEILYTLTHLQSALQHYFPTVGSNEYGWVSYPFGNNEATNLTTEEEEQLIDLKNDAVLKSSFAEKSLDVFWISINKLYPAISLKAIKIILPFASSWFCEFGFSALTEIKSKKRERLLTIDAEMRVCLSTLEPRLDRICSQKQAHPSH</sequence>
<reference evidence="1" key="1">
    <citation type="submission" date="2021-06" db="EMBL/GenBank/DDBJ databases">
        <authorList>
            <consortium name="Wellcome Sanger Institute Data Sharing"/>
        </authorList>
    </citation>
    <scope>NUCLEOTIDE SEQUENCE [LARGE SCALE GENOMIC DNA]</scope>
</reference>
<dbReference type="GeneTree" id="ENSGT00940000160436"/>
<reference evidence="1" key="2">
    <citation type="submission" date="2025-08" db="UniProtKB">
        <authorList>
            <consortium name="Ensembl"/>
        </authorList>
    </citation>
    <scope>IDENTIFICATION</scope>
</reference>
<accession>A0A8C4RLK0</accession>
<evidence type="ECO:0000313" key="1">
    <source>
        <dbReference type="Ensembl" id="ENSECRP00000003392.1"/>
    </source>
</evidence>
<name>A0A8C4RLK0_ERPCA</name>
<dbReference type="PANTHER" id="PTHR45913">
    <property type="entry name" value="EPM2A-INTERACTING PROTEIN 1"/>
    <property type="match status" value="1"/>
</dbReference>
<proteinExistence type="predicted"/>
<dbReference type="Ensembl" id="ENSECRT00000003450.1">
    <property type="protein sequence ID" value="ENSECRP00000003392.1"/>
    <property type="gene ID" value="ENSECRG00000002331.1"/>
</dbReference>
<evidence type="ECO:0000313" key="2">
    <source>
        <dbReference type="Proteomes" id="UP000694620"/>
    </source>
</evidence>
<keyword evidence="2" id="KW-1185">Reference proteome</keyword>
<dbReference type="AlphaFoldDB" id="A0A8C4RLK0"/>
<dbReference type="SUPFAM" id="SSF53098">
    <property type="entry name" value="Ribonuclease H-like"/>
    <property type="match status" value="1"/>
</dbReference>
<reference evidence="1" key="3">
    <citation type="submission" date="2025-09" db="UniProtKB">
        <authorList>
            <consortium name="Ensembl"/>
        </authorList>
    </citation>
    <scope>IDENTIFICATION</scope>
</reference>
<dbReference type="PANTHER" id="PTHR45913:SF19">
    <property type="entry name" value="LOW QUALITY PROTEIN: ZINC FINGER BED DOMAIN-CONTAINING PROTEIN 5-LIKE"/>
    <property type="match status" value="1"/>
</dbReference>
<dbReference type="Proteomes" id="UP000694620">
    <property type="component" value="Chromosome 1"/>
</dbReference>
<dbReference type="InterPro" id="IPR012337">
    <property type="entry name" value="RNaseH-like_sf"/>
</dbReference>
<organism evidence="1 2">
    <name type="scientific">Erpetoichthys calabaricus</name>
    <name type="common">Rope fish</name>
    <name type="synonym">Calamoichthys calabaricus</name>
    <dbReference type="NCBI Taxonomy" id="27687"/>
    <lineage>
        <taxon>Eukaryota</taxon>
        <taxon>Metazoa</taxon>
        <taxon>Chordata</taxon>
        <taxon>Craniata</taxon>
        <taxon>Vertebrata</taxon>
        <taxon>Euteleostomi</taxon>
        <taxon>Actinopterygii</taxon>
        <taxon>Polypteriformes</taxon>
        <taxon>Polypteridae</taxon>
        <taxon>Erpetoichthys</taxon>
    </lineage>
</organism>